<dbReference type="InterPro" id="IPR009057">
    <property type="entry name" value="Homeodomain-like_sf"/>
</dbReference>
<dbReference type="InterPro" id="IPR017930">
    <property type="entry name" value="Myb_dom"/>
</dbReference>
<comment type="caution">
    <text evidence="4">The sequence shown here is derived from an EMBL/GenBank/DDBJ whole genome shotgun (WGS) entry which is preliminary data.</text>
</comment>
<organism evidence="4 5">
    <name type="scientific">Halteria grandinella</name>
    <dbReference type="NCBI Taxonomy" id="5974"/>
    <lineage>
        <taxon>Eukaryota</taxon>
        <taxon>Sar</taxon>
        <taxon>Alveolata</taxon>
        <taxon>Ciliophora</taxon>
        <taxon>Intramacronucleata</taxon>
        <taxon>Spirotrichea</taxon>
        <taxon>Stichotrichia</taxon>
        <taxon>Sporadotrichida</taxon>
        <taxon>Halteriidae</taxon>
        <taxon>Halteria</taxon>
    </lineage>
</organism>
<proteinExistence type="predicted"/>
<feature type="domain" description="Myb-like" evidence="1">
    <location>
        <begin position="2"/>
        <end position="52"/>
    </location>
</feature>
<dbReference type="PROSITE" id="PS51293">
    <property type="entry name" value="SANT"/>
    <property type="match status" value="1"/>
</dbReference>
<dbReference type="PROSITE" id="PS51294">
    <property type="entry name" value="HTH_MYB"/>
    <property type="match status" value="1"/>
</dbReference>
<sequence>MKKKISQQQWNNEEKSLFLDLLKKHGRDWAAIAQSLPRKTDKQCRNYFQNYKHKLKLIELLPPTAPVIGGGVTPKSSQQDIPLK</sequence>
<dbReference type="InterPro" id="IPR001005">
    <property type="entry name" value="SANT/Myb"/>
</dbReference>
<dbReference type="OrthoDB" id="2143914at2759"/>
<evidence type="ECO:0000313" key="4">
    <source>
        <dbReference type="EMBL" id="TNV73969.1"/>
    </source>
</evidence>
<accession>A0A8J8SX22</accession>
<evidence type="ECO:0000313" key="5">
    <source>
        <dbReference type="Proteomes" id="UP000785679"/>
    </source>
</evidence>
<dbReference type="SMART" id="SM00717">
    <property type="entry name" value="SANT"/>
    <property type="match status" value="1"/>
</dbReference>
<name>A0A8J8SX22_HALGN</name>
<dbReference type="InterPro" id="IPR017884">
    <property type="entry name" value="SANT_dom"/>
</dbReference>
<feature type="domain" description="HTH myb-type" evidence="3">
    <location>
        <begin position="1"/>
        <end position="56"/>
    </location>
</feature>
<evidence type="ECO:0000259" key="3">
    <source>
        <dbReference type="PROSITE" id="PS51294"/>
    </source>
</evidence>
<dbReference type="SUPFAM" id="SSF46689">
    <property type="entry name" value="Homeodomain-like"/>
    <property type="match status" value="1"/>
</dbReference>
<protein>
    <submittedName>
        <fullName evidence="4">Uncharacterized protein</fullName>
    </submittedName>
</protein>
<dbReference type="Proteomes" id="UP000785679">
    <property type="component" value="Unassembled WGS sequence"/>
</dbReference>
<dbReference type="PROSITE" id="PS50090">
    <property type="entry name" value="MYB_LIKE"/>
    <property type="match status" value="1"/>
</dbReference>
<dbReference type="CDD" id="cd00167">
    <property type="entry name" value="SANT"/>
    <property type="match status" value="1"/>
</dbReference>
<dbReference type="Pfam" id="PF00249">
    <property type="entry name" value="Myb_DNA-binding"/>
    <property type="match status" value="1"/>
</dbReference>
<dbReference type="EMBL" id="RRYP01017745">
    <property type="protein sequence ID" value="TNV73969.1"/>
    <property type="molecule type" value="Genomic_DNA"/>
</dbReference>
<dbReference type="Gene3D" id="1.10.10.60">
    <property type="entry name" value="Homeodomain-like"/>
    <property type="match status" value="1"/>
</dbReference>
<gene>
    <name evidence="4" type="ORF">FGO68_gene2497</name>
</gene>
<evidence type="ECO:0000259" key="2">
    <source>
        <dbReference type="PROSITE" id="PS51293"/>
    </source>
</evidence>
<feature type="domain" description="SANT" evidence="2">
    <location>
        <begin position="5"/>
        <end position="56"/>
    </location>
</feature>
<dbReference type="AlphaFoldDB" id="A0A8J8SX22"/>
<evidence type="ECO:0000259" key="1">
    <source>
        <dbReference type="PROSITE" id="PS50090"/>
    </source>
</evidence>
<keyword evidence="5" id="KW-1185">Reference proteome</keyword>
<reference evidence="4" key="1">
    <citation type="submission" date="2019-06" db="EMBL/GenBank/DDBJ databases">
        <authorList>
            <person name="Zheng W."/>
        </authorList>
    </citation>
    <scope>NUCLEOTIDE SEQUENCE</scope>
    <source>
        <strain evidence="4">QDHG01</strain>
    </source>
</reference>